<reference evidence="2 3" key="1">
    <citation type="submission" date="2020-10" db="EMBL/GenBank/DDBJ databases">
        <title>Connecting structure to function with the recovery of over 1000 high-quality activated sludge metagenome-assembled genomes encoding full-length rRNA genes using long-read sequencing.</title>
        <authorList>
            <person name="Singleton C.M."/>
            <person name="Petriglieri F."/>
            <person name="Kristensen J.M."/>
            <person name="Kirkegaard R.H."/>
            <person name="Michaelsen T.Y."/>
            <person name="Andersen M.H."/>
            <person name="Karst S.M."/>
            <person name="Dueholm M.S."/>
            <person name="Nielsen P.H."/>
            <person name="Albertsen M."/>
        </authorList>
    </citation>
    <scope>NUCLEOTIDE SEQUENCE [LARGE SCALE GENOMIC DNA]</scope>
    <source>
        <strain evidence="2">Ribe_18-Q3-R11-54_MAXAC.273</strain>
    </source>
</reference>
<evidence type="ECO:0000313" key="2">
    <source>
        <dbReference type="EMBL" id="MBK9984518.1"/>
    </source>
</evidence>
<dbReference type="SUPFAM" id="SSF52091">
    <property type="entry name" value="SpoIIaa-like"/>
    <property type="match status" value="1"/>
</dbReference>
<dbReference type="AlphaFoldDB" id="A0A9D7SYY7"/>
<feature type="domain" description="STAS" evidence="1">
    <location>
        <begin position="18"/>
        <end position="111"/>
    </location>
</feature>
<organism evidence="2 3">
    <name type="scientific">Candidatus Opimibacter skivensis</name>
    <dbReference type="NCBI Taxonomy" id="2982028"/>
    <lineage>
        <taxon>Bacteria</taxon>
        <taxon>Pseudomonadati</taxon>
        <taxon>Bacteroidota</taxon>
        <taxon>Saprospiria</taxon>
        <taxon>Saprospirales</taxon>
        <taxon>Saprospiraceae</taxon>
        <taxon>Candidatus Opimibacter</taxon>
    </lineage>
</organism>
<dbReference type="PROSITE" id="PS50801">
    <property type="entry name" value="STAS"/>
    <property type="match status" value="1"/>
</dbReference>
<dbReference type="InterPro" id="IPR002645">
    <property type="entry name" value="STAS_dom"/>
</dbReference>
<dbReference type="InterPro" id="IPR036513">
    <property type="entry name" value="STAS_dom_sf"/>
</dbReference>
<sequence>MKFSLDKHDKYSVLSLDEENLNSLIAPDLKSEFIFLRNEGVRNLIFDLSQVKYVDSSGLSAILTANRLWKDYGSYVITGIAHPSVEKLIKISRLDTILAIVPTVKESIDYVYMEDVERDMNSEVPTEEE</sequence>
<comment type="caution">
    <text evidence="2">The sequence shown here is derived from an EMBL/GenBank/DDBJ whole genome shotgun (WGS) entry which is preliminary data.</text>
</comment>
<evidence type="ECO:0000313" key="3">
    <source>
        <dbReference type="Proteomes" id="UP000808337"/>
    </source>
</evidence>
<dbReference type="CDD" id="cd07043">
    <property type="entry name" value="STAS_anti-anti-sigma_factors"/>
    <property type="match status" value="1"/>
</dbReference>
<dbReference type="GO" id="GO:0043856">
    <property type="term" value="F:anti-sigma factor antagonist activity"/>
    <property type="evidence" value="ECO:0007669"/>
    <property type="project" value="TreeGrafter"/>
</dbReference>
<gene>
    <name evidence="2" type="ORF">IPP15_19495</name>
</gene>
<dbReference type="EMBL" id="JADKGY010000029">
    <property type="protein sequence ID" value="MBK9984518.1"/>
    <property type="molecule type" value="Genomic_DNA"/>
</dbReference>
<dbReference type="Gene3D" id="3.30.750.24">
    <property type="entry name" value="STAS domain"/>
    <property type="match status" value="1"/>
</dbReference>
<proteinExistence type="predicted"/>
<dbReference type="PANTHER" id="PTHR33495">
    <property type="entry name" value="ANTI-SIGMA FACTOR ANTAGONIST TM_1081-RELATED-RELATED"/>
    <property type="match status" value="1"/>
</dbReference>
<dbReference type="Pfam" id="PF01740">
    <property type="entry name" value="STAS"/>
    <property type="match status" value="1"/>
</dbReference>
<evidence type="ECO:0000259" key="1">
    <source>
        <dbReference type="PROSITE" id="PS50801"/>
    </source>
</evidence>
<accession>A0A9D7SYY7</accession>
<protein>
    <submittedName>
        <fullName evidence="2">STAS domain-containing protein</fullName>
    </submittedName>
</protein>
<dbReference type="Proteomes" id="UP000808337">
    <property type="component" value="Unassembled WGS sequence"/>
</dbReference>
<name>A0A9D7SYY7_9BACT</name>